<sequence length="378" mass="41159">MPVPLPDTTELLPPPRADEVFVTARAVVTAVQGARGLTDLQHHVLSAHMVAMTGVHVNPDYLEPIGPAEFAEAMRYRDEGFRSRMIQTMLLLALIIDPLPEEIVDRIHRYAYELSIDDDMIRVAQEQCRGARRLVGADFTRAGYGGNLGISEPTGPAAAGANTELWSEADDPILAGRWAALEHLPASTLGRRMWEFYRARGFQFPGAPGSASPYLSQHDWLHVIADYGSTVESEIEVFGLISRANDNPSGFALLAMVLSLFESGSLPQVAIFAHDSGYLTRNARHMGIRLADAMYRGAIIGSKFGGHDLMQVDWLSHAERDVYDVRRMLGIPPKSPASIRAGSIGPWAQGGISPYQLGSGRTMAESLGIEYTAYGATA</sequence>
<reference evidence="1" key="1">
    <citation type="submission" date="2020-05" db="EMBL/GenBank/DDBJ databases">
        <authorList>
            <person name="Chiriac C."/>
            <person name="Salcher M."/>
            <person name="Ghai R."/>
            <person name="Kavagutti S V."/>
        </authorList>
    </citation>
    <scope>NUCLEOTIDE SEQUENCE</scope>
</reference>
<organism evidence="1">
    <name type="scientific">freshwater metagenome</name>
    <dbReference type="NCBI Taxonomy" id="449393"/>
    <lineage>
        <taxon>unclassified sequences</taxon>
        <taxon>metagenomes</taxon>
        <taxon>ecological metagenomes</taxon>
    </lineage>
</organism>
<accession>A0A6J6XZM8</accession>
<proteinExistence type="predicted"/>
<protein>
    <submittedName>
        <fullName evidence="1">Unannotated protein</fullName>
    </submittedName>
</protein>
<gene>
    <name evidence="1" type="ORF">UFOPK2992_01005</name>
</gene>
<name>A0A6J6XZM8_9ZZZZ</name>
<evidence type="ECO:0000313" key="1">
    <source>
        <dbReference type="EMBL" id="CAB4800708.1"/>
    </source>
</evidence>
<dbReference type="EMBL" id="CAFAAI010000166">
    <property type="protein sequence ID" value="CAB4800708.1"/>
    <property type="molecule type" value="Genomic_DNA"/>
</dbReference>
<dbReference type="AlphaFoldDB" id="A0A6J6XZM8"/>